<proteinExistence type="predicted"/>
<dbReference type="Gene3D" id="2.30.180.10">
    <property type="entry name" value="FAS1 domain"/>
    <property type="match status" value="1"/>
</dbReference>
<protein>
    <submittedName>
        <fullName evidence="4">Fasciclin-domain-containing protein</fullName>
    </submittedName>
</protein>
<evidence type="ECO:0000313" key="4">
    <source>
        <dbReference type="EMBL" id="KAF0460892.1"/>
    </source>
</evidence>
<evidence type="ECO:0000259" key="3">
    <source>
        <dbReference type="PROSITE" id="PS50213"/>
    </source>
</evidence>
<organism evidence="4 5">
    <name type="scientific">Gigaspora margarita</name>
    <dbReference type="NCBI Taxonomy" id="4874"/>
    <lineage>
        <taxon>Eukaryota</taxon>
        <taxon>Fungi</taxon>
        <taxon>Fungi incertae sedis</taxon>
        <taxon>Mucoromycota</taxon>
        <taxon>Glomeromycotina</taxon>
        <taxon>Glomeromycetes</taxon>
        <taxon>Diversisporales</taxon>
        <taxon>Gigasporaceae</taxon>
        <taxon>Gigaspora</taxon>
    </lineage>
</organism>
<accession>A0A8H3XFV8</accession>
<evidence type="ECO:0000256" key="2">
    <source>
        <dbReference type="SAM" id="SignalP"/>
    </source>
</evidence>
<dbReference type="InterPro" id="IPR036378">
    <property type="entry name" value="FAS1_dom_sf"/>
</dbReference>
<dbReference type="PANTHER" id="PTHR28156:SF1">
    <property type="entry name" value="FAS1 DOMAIN-CONTAINING PROTEIN YDR262W"/>
    <property type="match status" value="1"/>
</dbReference>
<feature type="domain" description="FAS1" evidence="3">
    <location>
        <begin position="53"/>
        <end position="187"/>
    </location>
</feature>
<keyword evidence="1 2" id="KW-0732">Signal</keyword>
<evidence type="ECO:0000313" key="5">
    <source>
        <dbReference type="Proteomes" id="UP000439903"/>
    </source>
</evidence>
<evidence type="ECO:0000256" key="1">
    <source>
        <dbReference type="ARBA" id="ARBA00022729"/>
    </source>
</evidence>
<dbReference type="SUPFAM" id="SSF82153">
    <property type="entry name" value="FAS1 domain"/>
    <property type="match status" value="1"/>
</dbReference>
<dbReference type="EMBL" id="WTPW01001039">
    <property type="protein sequence ID" value="KAF0460892.1"/>
    <property type="molecule type" value="Genomic_DNA"/>
</dbReference>
<gene>
    <name evidence="4" type="ORF">F8M41_000532</name>
</gene>
<dbReference type="PROSITE" id="PS50213">
    <property type="entry name" value="FAS1"/>
    <property type="match status" value="1"/>
</dbReference>
<comment type="caution">
    <text evidence="4">The sequence shown here is derived from an EMBL/GenBank/DDBJ whole genome shotgun (WGS) entry which is preliminary data.</text>
</comment>
<feature type="chain" id="PRO_5034377829" evidence="2">
    <location>
        <begin position="22"/>
        <end position="188"/>
    </location>
</feature>
<dbReference type="PANTHER" id="PTHR28156">
    <property type="entry name" value="FAS1 DOMAIN-CONTAINING PROTEIN YDR262W"/>
    <property type="match status" value="1"/>
</dbReference>
<dbReference type="OrthoDB" id="5551751at2759"/>
<dbReference type="Pfam" id="PF02469">
    <property type="entry name" value="Fasciclin"/>
    <property type="match status" value="1"/>
</dbReference>
<dbReference type="Proteomes" id="UP000439903">
    <property type="component" value="Unassembled WGS sequence"/>
</dbReference>
<reference evidence="4 5" key="1">
    <citation type="journal article" date="2019" name="Environ. Microbiol.">
        <title>At the nexus of three kingdoms: the genome of the mycorrhizal fungus Gigaspora margarita provides insights into plant, endobacterial and fungal interactions.</title>
        <authorList>
            <person name="Venice F."/>
            <person name="Ghignone S."/>
            <person name="Salvioli di Fossalunga A."/>
            <person name="Amselem J."/>
            <person name="Novero M."/>
            <person name="Xianan X."/>
            <person name="Sedzielewska Toro K."/>
            <person name="Morin E."/>
            <person name="Lipzen A."/>
            <person name="Grigoriev I.V."/>
            <person name="Henrissat B."/>
            <person name="Martin F.M."/>
            <person name="Bonfante P."/>
        </authorList>
    </citation>
    <scope>NUCLEOTIDE SEQUENCE [LARGE SCALE GENOMIC DNA]</scope>
    <source>
        <strain evidence="4 5">BEG34</strain>
    </source>
</reference>
<dbReference type="InterPro" id="IPR040200">
    <property type="entry name" value="Mug57-like"/>
</dbReference>
<dbReference type="InterPro" id="IPR000782">
    <property type="entry name" value="FAS1_domain"/>
</dbReference>
<feature type="signal peptide" evidence="2">
    <location>
        <begin position="1"/>
        <end position="21"/>
    </location>
</feature>
<name>A0A8H3XFV8_GIGMA</name>
<keyword evidence="5" id="KW-1185">Reference proteome</keyword>
<dbReference type="AlphaFoldDB" id="A0A8H3XFV8"/>
<sequence>MSHQNIVSFLMYFLILSTSLAQLIEPKYFYDNTPYEENVLKIQIDDYTIPQGPTTLNDILPMEKDLTTFVDYLRMFGDIIDKLDDKDESLTLFAPINKVFHNVTNKPSYVTSSSEDPMEKIRRFVLAHIVPKISKLHNGEELDTLLEGTKVEVKSGNDGNFILNEKANTGMTKEAVNGRFYKIDATLI</sequence>